<dbReference type="GO" id="GO:0006260">
    <property type="term" value="P:DNA replication"/>
    <property type="evidence" value="ECO:0007669"/>
    <property type="project" value="UniProtKB-KW"/>
</dbReference>
<organismHost>
    <name type="scientific">Homo sapiens</name>
    <name type="common">Human</name>
    <dbReference type="NCBI Taxonomy" id="9606"/>
</organismHost>
<dbReference type="Pfam" id="PF05941">
    <property type="entry name" value="Chordopox_A20R"/>
    <property type="match status" value="1"/>
</dbReference>
<organismHost>
    <name type="scientific">Papio hamadryas</name>
    <name type="common">Hamadryas baboon</name>
    <dbReference type="NCBI Taxonomy" id="9557"/>
</organismHost>
<dbReference type="InterPro" id="IPR010267">
    <property type="entry name" value="Chordopox_A20R"/>
</dbReference>
<evidence type="ECO:0000313" key="2">
    <source>
        <dbReference type="EMBL" id="AAR07469.1"/>
    </source>
</evidence>
<organism evidence="2 3">
    <name type="scientific">Yaba monkey tumor virus (strain VR587)</name>
    <name type="common">YMTV</name>
    <dbReference type="NCBI Taxonomy" id="928314"/>
    <lineage>
        <taxon>Viruses</taxon>
        <taxon>Varidnaviria</taxon>
        <taxon>Bamfordvirae</taxon>
        <taxon>Nucleocytoviricota</taxon>
        <taxon>Pokkesviricetes</taxon>
        <taxon>Chitovirales</taxon>
        <taxon>Poxviridae</taxon>
        <taxon>Chordopoxvirinae</taxon>
        <taxon>Yatapoxvirus</taxon>
        <taxon>Yatapoxvirus yabapox</taxon>
        <taxon>Yaba monkey tumor virus</taxon>
    </lineage>
</organism>
<keyword evidence="3" id="KW-1185">Reference proteome</keyword>
<sequence length="426" mass="49522">MATFSDLKKLNELLRLYKCLDFSDKLTREKYNSLVEWANNTYWKIGLTKVINFETSITKYYSKDVDDKNFELKNGKYIFLPMCFGNTFIYSNGTMMELGSGNVQKINKNFKSVNDKLLMDNPDINFLKFVLFNGNWILEDVFSTHLPPTEFLKIASKYINVVPYIHIYVKKTTIFDENDYNSLEEIFLPIKNFYINSICYIKEGDQKRNVIDFYKLGYVNVKIIDMELIGNNLFVPKIISSSGKTILVRDVDQLITSKAKKGSFVSVRIKKTFYMLNEKISTDNESRAEVLCRIMKDMGNDVFVNGKYLSKVNNFSICNFSNELGLRDCKNVEDFTSAIMQSALIRTKFKTTSTFNIVKECLKYPSEEFITLVNNMNFVIENGRVKDFKLKNVNCLNNPTIETIYGNFNNFVYLFNVITDVKNKID</sequence>
<dbReference type="EMBL" id="AY386371">
    <property type="protein sequence ID" value="AAR07469.1"/>
    <property type="molecule type" value="Genomic_DNA"/>
</dbReference>
<organismHost>
    <name type="scientific">Macaca</name>
    <name type="common">macaques</name>
    <dbReference type="NCBI Taxonomy" id="9539"/>
</organismHost>
<dbReference type="Gene3D" id="6.10.140.1880">
    <property type="match status" value="1"/>
</dbReference>
<reference evidence="2 3" key="1">
    <citation type="journal article" date="1995" name="J. Gen. Virol.">
        <title>Identification and characterization of the thymidine kinase gene of Yaba virus.</title>
        <authorList>
            <person name="Amano H."/>
            <person name="Ueda Y."/>
            <person name="Miyamura T."/>
        </authorList>
    </citation>
    <scope>NUCLEOTIDE SEQUENCE [LARGE SCALE GENOMIC DNA]</scope>
    <source>
        <strain evidence="3">VR587</strain>
    </source>
</reference>
<dbReference type="Proteomes" id="UP000008596">
    <property type="component" value="Segment"/>
</dbReference>
<name>Q6TUQ6_YMTV5</name>
<protein>
    <submittedName>
        <fullName evidence="2">113R</fullName>
    </submittedName>
</protein>
<dbReference type="RefSeq" id="NP_938368.1">
    <property type="nucleotide sequence ID" value="NC_005179.1"/>
</dbReference>
<organismHost>
    <name type="scientific">Erythrocebus patas</name>
    <name type="common">Red guenon</name>
    <name type="synonym">Cercopithecus patas</name>
    <dbReference type="NCBI Taxonomy" id="9538"/>
</organismHost>
<reference evidence="2 3" key="2">
    <citation type="journal article" date="2003" name="J. Virol.">
        <title>Complete genomic sequence and comparative analysis of the tumorigenic poxvirus Yaba monkey tumor virus.</title>
        <authorList>
            <person name="Brunetti C.R."/>
            <person name="Amano H."/>
            <person name="Ueda Y."/>
            <person name="Qin J."/>
            <person name="Miyamura T."/>
            <person name="Suzuki T."/>
            <person name="Li X."/>
            <person name="Barrett J.W."/>
            <person name="McFadden G."/>
        </authorList>
    </citation>
    <scope>NUCLEOTIDE SEQUENCE [LARGE SCALE GENOMIC DNA]</scope>
    <source>
        <strain evidence="3">VR587</strain>
    </source>
</reference>
<evidence type="ECO:0000256" key="1">
    <source>
        <dbReference type="ARBA" id="ARBA00022705"/>
    </source>
</evidence>
<evidence type="ECO:0000313" key="3">
    <source>
        <dbReference type="Proteomes" id="UP000008596"/>
    </source>
</evidence>
<dbReference type="KEGG" id="vg:2943691"/>
<reference evidence="2 3" key="3">
    <citation type="journal article" date="2003" name="Proc. Natl. Acad. Sci. U.S.A.">
        <title>A secreted high-affinity inhibitor of human TNF from Tanapox virus.</title>
        <authorList>
            <person name="Brunetti C.R."/>
            <person name="Paulose-Murphy M."/>
            <person name="Singh R."/>
            <person name="Qin J."/>
            <person name="Barrett J.W."/>
            <person name="Tardivel A."/>
            <person name="Schneider P."/>
            <person name="Essani K."/>
            <person name="McFadden G."/>
        </authorList>
    </citation>
    <scope>NUCLEOTIDE SEQUENCE [LARGE SCALE GENOMIC DNA]</scope>
    <source>
        <strain evidence="3">VR587</strain>
    </source>
</reference>
<accession>Q6TUQ6</accession>
<dbReference type="GeneID" id="2943691"/>
<keyword evidence="1" id="KW-0235">DNA replication</keyword>
<proteinExistence type="predicted"/>